<dbReference type="Pfam" id="PF01966">
    <property type="entry name" value="HD"/>
    <property type="match status" value="1"/>
</dbReference>
<evidence type="ECO:0000313" key="3">
    <source>
        <dbReference type="Proteomes" id="UP001165143"/>
    </source>
</evidence>
<evidence type="ECO:0000313" key="2">
    <source>
        <dbReference type="EMBL" id="GLW53784.1"/>
    </source>
</evidence>
<dbReference type="InterPro" id="IPR003607">
    <property type="entry name" value="HD/PDEase_dom"/>
</dbReference>
<dbReference type="Proteomes" id="UP001165143">
    <property type="component" value="Unassembled WGS sequence"/>
</dbReference>
<name>A0A9W6PDC9_9ACTN</name>
<accession>A0A9W6PDC9</accession>
<proteinExistence type="predicted"/>
<gene>
    <name evidence="2" type="ORF">Kpho01_17950</name>
</gene>
<organism evidence="2 3">
    <name type="scientific">Kitasatospora phosalacinea</name>
    <dbReference type="NCBI Taxonomy" id="2065"/>
    <lineage>
        <taxon>Bacteria</taxon>
        <taxon>Bacillati</taxon>
        <taxon>Actinomycetota</taxon>
        <taxon>Actinomycetes</taxon>
        <taxon>Kitasatosporales</taxon>
        <taxon>Streptomycetaceae</taxon>
        <taxon>Kitasatospora</taxon>
    </lineage>
</organism>
<dbReference type="CDD" id="cd00077">
    <property type="entry name" value="HDc"/>
    <property type="match status" value="1"/>
</dbReference>
<comment type="caution">
    <text evidence="2">The sequence shown here is derived from an EMBL/GenBank/DDBJ whole genome shotgun (WGS) entry which is preliminary data.</text>
</comment>
<dbReference type="RefSeq" id="WP_033252225.1">
    <property type="nucleotide sequence ID" value="NZ_BSRX01000008.1"/>
</dbReference>
<dbReference type="EMBL" id="BSRX01000008">
    <property type="protein sequence ID" value="GLW53784.1"/>
    <property type="molecule type" value="Genomic_DNA"/>
</dbReference>
<reference evidence="2" key="1">
    <citation type="submission" date="2023-02" db="EMBL/GenBank/DDBJ databases">
        <title>Kitasatospora phosalacinea NBRC 14362.</title>
        <authorList>
            <person name="Ichikawa N."/>
            <person name="Sato H."/>
            <person name="Tonouchi N."/>
        </authorList>
    </citation>
    <scope>NUCLEOTIDE SEQUENCE</scope>
    <source>
        <strain evidence="2">NBRC 14362</strain>
    </source>
</reference>
<dbReference type="PANTHER" id="PTHR35569:SF1">
    <property type="entry name" value="CYANAMIDE HYDRATASE DDI2-RELATED"/>
    <property type="match status" value="1"/>
</dbReference>
<dbReference type="PANTHER" id="PTHR35569">
    <property type="entry name" value="CYANAMIDE HYDRATASE DDI2-RELATED"/>
    <property type="match status" value="1"/>
</dbReference>
<dbReference type="InterPro" id="IPR006674">
    <property type="entry name" value="HD_domain"/>
</dbReference>
<dbReference type="Gene3D" id="1.10.3210.10">
    <property type="entry name" value="Hypothetical protein af1432"/>
    <property type="match status" value="1"/>
</dbReference>
<evidence type="ECO:0000259" key="1">
    <source>
        <dbReference type="Pfam" id="PF01966"/>
    </source>
</evidence>
<sequence length="218" mass="23124">MSTPTPLAPAIPALPAGPVATAALDLLRAAVSPPVARHSIRSYLFARLLADHERLAPGTDYDEDLLFHACVLHDLGTSPDTPGQARFELEGADLAAEFLTRHGYPATAVDQVWEAIALHSSAQIADRRGTLARLTRRGVTADFGIDTAHLTDAHGEAVHRDHPRHDMSTALVDAITTHAARSPQAAARYTLAGELARERAESGVTGLEAGTAAGRWGR</sequence>
<protein>
    <recommendedName>
        <fullName evidence="1">HD domain-containing protein</fullName>
    </recommendedName>
</protein>
<dbReference type="AlphaFoldDB" id="A0A9W6PDC9"/>
<feature type="domain" description="HD" evidence="1">
    <location>
        <begin position="35"/>
        <end position="124"/>
    </location>
</feature>
<dbReference type="SUPFAM" id="SSF109604">
    <property type="entry name" value="HD-domain/PDEase-like"/>
    <property type="match status" value="1"/>
</dbReference>
<dbReference type="OrthoDB" id="8478129at2"/>